<name>A0ABU4VVD9_9HYPH</name>
<organism evidence="1 2">
    <name type="scientific">Agrobacterium rosae</name>
    <dbReference type="NCBI Taxonomy" id="1972867"/>
    <lineage>
        <taxon>Bacteria</taxon>
        <taxon>Pseudomonadati</taxon>
        <taxon>Pseudomonadota</taxon>
        <taxon>Alphaproteobacteria</taxon>
        <taxon>Hyphomicrobiales</taxon>
        <taxon>Rhizobiaceae</taxon>
        <taxon>Rhizobium/Agrobacterium group</taxon>
        <taxon>Agrobacterium</taxon>
    </lineage>
</organism>
<dbReference type="EMBL" id="JAVRAD010000003">
    <property type="protein sequence ID" value="MDX8329276.1"/>
    <property type="molecule type" value="Genomic_DNA"/>
</dbReference>
<comment type="caution">
    <text evidence="1">The sequence shown here is derived from an EMBL/GenBank/DDBJ whole genome shotgun (WGS) entry which is preliminary data.</text>
</comment>
<reference evidence="1" key="1">
    <citation type="journal article" date="2023" name="Phytobiomes J">
        <title>Deciphering the key players within the bacterial microbiota associated with aerial crown gall tumors on rhododendron: Insights into the gallobiome.</title>
        <authorList>
            <person name="Kuzmanovic N."/>
            <person name="Nesme J."/>
            <person name="Wolf J."/>
            <person name="Neumann-Schaal M."/>
            <person name="Petersen J."/>
            <person name="Fernandez-Gnecco G."/>
            <person name="Sproeer C."/>
            <person name="Bunk B."/>
            <person name="Overmann J."/>
            <person name="Sorensen S.J."/>
            <person name="Idczak E."/>
            <person name="Smalla K."/>
        </authorList>
    </citation>
    <scope>NUCLEOTIDE SEQUENCE [LARGE SCALE GENOMIC DNA]</scope>
    <source>
        <strain evidence="1">Rho-14.1</strain>
    </source>
</reference>
<gene>
    <name evidence="1" type="ORF">RMS29_08555</name>
</gene>
<evidence type="ECO:0000313" key="1">
    <source>
        <dbReference type="EMBL" id="MDX8329276.1"/>
    </source>
</evidence>
<evidence type="ECO:0000313" key="2">
    <source>
        <dbReference type="Proteomes" id="UP001277561"/>
    </source>
</evidence>
<sequence>MKPQSNIEMGGFSHIDIGKCFEIHPSQAVENHFVIRFLAKALRER</sequence>
<protein>
    <submittedName>
        <fullName evidence="1">Uncharacterized protein</fullName>
    </submittedName>
</protein>
<dbReference type="RefSeq" id="WP_320188204.1">
    <property type="nucleotide sequence ID" value="NZ_CP192764.1"/>
</dbReference>
<accession>A0ABU4VVD9</accession>
<proteinExistence type="predicted"/>
<keyword evidence="2" id="KW-1185">Reference proteome</keyword>
<dbReference type="Proteomes" id="UP001277561">
    <property type="component" value="Unassembled WGS sequence"/>
</dbReference>